<dbReference type="Proteomes" id="UP000188342">
    <property type="component" value="Unassembled WGS sequence"/>
</dbReference>
<dbReference type="SMART" id="SM00448">
    <property type="entry name" value="REC"/>
    <property type="match status" value="1"/>
</dbReference>
<protein>
    <submittedName>
        <fullName evidence="5">DNA-binding response regulator, LuxR family</fullName>
    </submittedName>
</protein>
<evidence type="ECO:0000256" key="1">
    <source>
        <dbReference type="ARBA" id="ARBA00023125"/>
    </source>
</evidence>
<proteinExistence type="predicted"/>
<keyword evidence="1 5" id="KW-0238">DNA-binding</keyword>
<feature type="region of interest" description="Disordered" evidence="3">
    <location>
        <begin position="126"/>
        <end position="179"/>
    </location>
</feature>
<organism evidence="5 6">
    <name type="scientific">Luteococcus japonicus LSP_Lj1</name>
    <dbReference type="NCBI Taxonomy" id="1255658"/>
    <lineage>
        <taxon>Bacteria</taxon>
        <taxon>Bacillati</taxon>
        <taxon>Actinomycetota</taxon>
        <taxon>Actinomycetes</taxon>
        <taxon>Propionibacteriales</taxon>
        <taxon>Propionibacteriaceae</taxon>
        <taxon>Luteococcus</taxon>
    </lineage>
</organism>
<dbReference type="AlphaFoldDB" id="A0A1R4KBT2"/>
<dbReference type="SUPFAM" id="SSF52172">
    <property type="entry name" value="CheY-like"/>
    <property type="match status" value="1"/>
</dbReference>
<evidence type="ECO:0000256" key="3">
    <source>
        <dbReference type="SAM" id="MobiDB-lite"/>
    </source>
</evidence>
<keyword evidence="2" id="KW-0597">Phosphoprotein</keyword>
<dbReference type="PROSITE" id="PS50110">
    <property type="entry name" value="RESPONSE_REGULATORY"/>
    <property type="match status" value="1"/>
</dbReference>
<reference evidence="5 6" key="1">
    <citation type="submission" date="2017-02" db="EMBL/GenBank/DDBJ databases">
        <authorList>
            <person name="Peterson S.W."/>
        </authorList>
    </citation>
    <scope>NUCLEOTIDE SEQUENCE [LARGE SCALE GENOMIC DNA]</scope>
    <source>
        <strain evidence="5 6">LSP_Lj1</strain>
    </source>
</reference>
<sequence length="179" mass="19022">MNDQPTPIRILLVDDQPLFRRAIATLIDAQPDLEVVGQGSNGLEGVEMAHQLLPDVLLMDVEMPVMNGVEAAGRVLEDLPGTKVILLTVSEDDEYLLPAVRQGVHGYLLKDMHPDELFETFRLGKSSDPKPLPLSEQGEKNWAAAKAKAKAAAASASPAPAASATPVVPGTTPSATPTR</sequence>
<feature type="domain" description="Response regulatory" evidence="4">
    <location>
        <begin position="9"/>
        <end position="125"/>
    </location>
</feature>
<gene>
    <name evidence="5" type="ORF">FM114_13040</name>
</gene>
<evidence type="ECO:0000313" key="6">
    <source>
        <dbReference type="Proteomes" id="UP000188342"/>
    </source>
</evidence>
<accession>A0A1R4KBT2</accession>
<dbReference type="EMBL" id="FUKQ01000047">
    <property type="protein sequence ID" value="SJN41776.1"/>
    <property type="molecule type" value="Genomic_DNA"/>
</dbReference>
<evidence type="ECO:0000313" key="5">
    <source>
        <dbReference type="EMBL" id="SJN41776.1"/>
    </source>
</evidence>
<dbReference type="Pfam" id="PF00072">
    <property type="entry name" value="Response_reg"/>
    <property type="match status" value="1"/>
</dbReference>
<feature type="modified residue" description="4-aspartylphosphate" evidence="2">
    <location>
        <position position="60"/>
    </location>
</feature>
<dbReference type="Gene3D" id="3.40.50.2300">
    <property type="match status" value="1"/>
</dbReference>
<dbReference type="PANTHER" id="PTHR43214">
    <property type="entry name" value="TWO-COMPONENT RESPONSE REGULATOR"/>
    <property type="match status" value="1"/>
</dbReference>
<dbReference type="InterPro" id="IPR001789">
    <property type="entry name" value="Sig_transdc_resp-reg_receiver"/>
</dbReference>
<dbReference type="STRING" id="1255658.FM114_13040"/>
<dbReference type="InterPro" id="IPR058245">
    <property type="entry name" value="NreC/VraR/RcsB-like_REC"/>
</dbReference>
<evidence type="ECO:0000259" key="4">
    <source>
        <dbReference type="PROSITE" id="PS50110"/>
    </source>
</evidence>
<feature type="compositionally biased region" description="Low complexity" evidence="3">
    <location>
        <begin position="143"/>
        <end position="179"/>
    </location>
</feature>
<dbReference type="OrthoDB" id="9808843at2"/>
<keyword evidence="6" id="KW-1185">Reference proteome</keyword>
<evidence type="ECO:0000256" key="2">
    <source>
        <dbReference type="PROSITE-ProRule" id="PRU00169"/>
    </source>
</evidence>
<dbReference type="InterPro" id="IPR039420">
    <property type="entry name" value="WalR-like"/>
</dbReference>
<dbReference type="InterPro" id="IPR011006">
    <property type="entry name" value="CheY-like_superfamily"/>
</dbReference>
<dbReference type="CDD" id="cd17535">
    <property type="entry name" value="REC_NarL-like"/>
    <property type="match status" value="1"/>
</dbReference>
<dbReference type="GO" id="GO:0003677">
    <property type="term" value="F:DNA binding"/>
    <property type="evidence" value="ECO:0007669"/>
    <property type="project" value="UniProtKB-KW"/>
</dbReference>
<dbReference type="RefSeq" id="WP_094765567.1">
    <property type="nucleotide sequence ID" value="NZ_FUKQ01000047.1"/>
</dbReference>
<name>A0A1R4KBT2_9ACTN</name>
<dbReference type="PANTHER" id="PTHR43214:SF43">
    <property type="entry name" value="TWO-COMPONENT RESPONSE REGULATOR"/>
    <property type="match status" value="1"/>
</dbReference>
<dbReference type="GO" id="GO:0000160">
    <property type="term" value="P:phosphorelay signal transduction system"/>
    <property type="evidence" value="ECO:0007669"/>
    <property type="project" value="InterPro"/>
</dbReference>